<dbReference type="PROSITE" id="PS50082">
    <property type="entry name" value="WD_REPEATS_2"/>
    <property type="match status" value="2"/>
</dbReference>
<feature type="compositionally biased region" description="Acidic residues" evidence="4">
    <location>
        <begin position="62"/>
        <end position="71"/>
    </location>
</feature>
<feature type="repeat" description="WD" evidence="3">
    <location>
        <begin position="180"/>
        <end position="213"/>
    </location>
</feature>
<keyword evidence="2" id="KW-0677">Repeat</keyword>
<feature type="region of interest" description="Disordered" evidence="4">
    <location>
        <begin position="1"/>
        <end position="36"/>
    </location>
</feature>
<dbReference type="PANTHER" id="PTHR14221">
    <property type="entry name" value="WD REPEAT DOMAIN 44"/>
    <property type="match status" value="1"/>
</dbReference>
<dbReference type="Gene3D" id="2.130.10.10">
    <property type="entry name" value="YVTN repeat-like/Quinoprotein amine dehydrogenase"/>
    <property type="match status" value="1"/>
</dbReference>
<dbReference type="InterPro" id="IPR015943">
    <property type="entry name" value="WD40/YVTN_repeat-like_dom_sf"/>
</dbReference>
<evidence type="ECO:0008006" key="7">
    <source>
        <dbReference type="Google" id="ProtNLM"/>
    </source>
</evidence>
<dbReference type="AlphaFoldDB" id="A0A9P6XIJ7"/>
<dbReference type="Pfam" id="PF00400">
    <property type="entry name" value="WD40"/>
    <property type="match status" value="5"/>
</dbReference>
<feature type="repeat" description="WD" evidence="3">
    <location>
        <begin position="220"/>
        <end position="254"/>
    </location>
</feature>
<gene>
    <name evidence="5" type="ORF">G6F64_001213</name>
</gene>
<feature type="compositionally biased region" description="Polar residues" evidence="4">
    <location>
        <begin position="520"/>
        <end position="542"/>
    </location>
</feature>
<dbReference type="EMBL" id="JAANQT010000088">
    <property type="protein sequence ID" value="KAG1314763.1"/>
    <property type="molecule type" value="Genomic_DNA"/>
</dbReference>
<dbReference type="InterPro" id="IPR036322">
    <property type="entry name" value="WD40_repeat_dom_sf"/>
</dbReference>
<evidence type="ECO:0000256" key="3">
    <source>
        <dbReference type="PROSITE-ProRule" id="PRU00221"/>
    </source>
</evidence>
<dbReference type="SMART" id="SM00320">
    <property type="entry name" value="WD40"/>
    <property type="match status" value="6"/>
</dbReference>
<proteinExistence type="predicted"/>
<dbReference type="PROSITE" id="PS50294">
    <property type="entry name" value="WD_REPEATS_REGION"/>
    <property type="match status" value="2"/>
</dbReference>
<organism evidence="5 6">
    <name type="scientific">Rhizopus oryzae</name>
    <name type="common">Mucormycosis agent</name>
    <name type="synonym">Rhizopus arrhizus var. delemar</name>
    <dbReference type="NCBI Taxonomy" id="64495"/>
    <lineage>
        <taxon>Eukaryota</taxon>
        <taxon>Fungi</taxon>
        <taxon>Fungi incertae sedis</taxon>
        <taxon>Mucoromycota</taxon>
        <taxon>Mucoromycotina</taxon>
        <taxon>Mucoromycetes</taxon>
        <taxon>Mucorales</taxon>
        <taxon>Mucorineae</taxon>
        <taxon>Rhizopodaceae</taxon>
        <taxon>Rhizopus</taxon>
    </lineage>
</organism>
<dbReference type="Proteomes" id="UP000716291">
    <property type="component" value="Unassembled WGS sequence"/>
</dbReference>
<keyword evidence="1 3" id="KW-0853">WD repeat</keyword>
<evidence type="ECO:0000313" key="6">
    <source>
        <dbReference type="Proteomes" id="UP000716291"/>
    </source>
</evidence>
<dbReference type="InterPro" id="IPR040324">
    <property type="entry name" value="WDR44/Dgr2"/>
</dbReference>
<accession>A0A9P6XIJ7</accession>
<dbReference type="PANTHER" id="PTHR14221:SF0">
    <property type="entry name" value="WD REPEAT-CONTAINING PROTEIN 44"/>
    <property type="match status" value="1"/>
</dbReference>
<comment type="caution">
    <text evidence="5">The sequence shown here is derived from an EMBL/GenBank/DDBJ whole genome shotgun (WGS) entry which is preliminary data.</text>
</comment>
<dbReference type="InterPro" id="IPR001680">
    <property type="entry name" value="WD40_rpt"/>
</dbReference>
<keyword evidence="6" id="KW-1185">Reference proteome</keyword>
<name>A0A9P6XIJ7_RHIOR</name>
<dbReference type="OrthoDB" id="1932312at2759"/>
<evidence type="ECO:0000256" key="2">
    <source>
        <dbReference type="ARBA" id="ARBA00022737"/>
    </source>
</evidence>
<evidence type="ECO:0000313" key="5">
    <source>
        <dbReference type="EMBL" id="KAG1314763.1"/>
    </source>
</evidence>
<feature type="region of interest" description="Disordered" evidence="4">
    <location>
        <begin position="55"/>
        <end position="82"/>
    </location>
</feature>
<dbReference type="SUPFAM" id="SSF50978">
    <property type="entry name" value="WD40 repeat-like"/>
    <property type="match status" value="1"/>
</dbReference>
<feature type="compositionally biased region" description="Basic and acidic residues" evidence="4">
    <location>
        <begin position="7"/>
        <end position="18"/>
    </location>
</feature>
<protein>
    <recommendedName>
        <fullName evidence="7">WD repeat-containing protein 44</fullName>
    </recommendedName>
</protein>
<feature type="region of interest" description="Disordered" evidence="4">
    <location>
        <begin position="518"/>
        <end position="542"/>
    </location>
</feature>
<reference evidence="5" key="1">
    <citation type="journal article" date="2020" name="Microb. Genom.">
        <title>Genetic diversity of clinical and environmental Mucorales isolates obtained from an investigation of mucormycosis cases among solid organ transplant recipients.</title>
        <authorList>
            <person name="Nguyen M.H."/>
            <person name="Kaul D."/>
            <person name="Muto C."/>
            <person name="Cheng S.J."/>
            <person name="Richter R.A."/>
            <person name="Bruno V.M."/>
            <person name="Liu G."/>
            <person name="Beyhan S."/>
            <person name="Sundermann A.J."/>
            <person name="Mounaud S."/>
            <person name="Pasculle A.W."/>
            <person name="Nierman W.C."/>
            <person name="Driscoll E."/>
            <person name="Cumbie R."/>
            <person name="Clancy C.J."/>
            <person name="Dupont C.L."/>
        </authorList>
    </citation>
    <scope>NUCLEOTIDE SEQUENCE</scope>
    <source>
        <strain evidence="5">GL11</strain>
    </source>
</reference>
<evidence type="ECO:0000256" key="1">
    <source>
        <dbReference type="ARBA" id="ARBA00022574"/>
    </source>
</evidence>
<sequence>MTLSTNEEGKQKNKDTQSVHDTYLDDDDDNAANRKHKKSFFERIGLKKKQIAPTTGKYSGEYTDDEEDDDSIVSSDDEHQSTVNSSILNNNKYIKAKTKYKKQNQEFSRIMLAQTISTCEQPTEELSPNHPYGAIWALKFNKNGQYLASAGQSCVVFVWKSINITENSTQLLEETPYREYQGHTADILDVTWSKNDFLLSSSMDNTVRLWHVSQKVCLCVFQHLNFVTSVKFHPKDDRFFLSSSMDGRVRIWNIPEKRVAFWNEVPGFKHVTAVGFTLDGKTVIAGSDDGYCYFFETQGLKYNTQISIRAKKNKKKGPKVTGIEVMPGMPPGEEKILITTNDSRVRLFNMKDKSLMFKYKGILNTSLQIKATFSDDARYIICGSEDCHVYIWRTEQANLSSSHPIEESKLSDMTLQIPMHSSNTGLSKWLKRRDDELNNNHNNTKNQAEYFEAHAHIVTSTIFAPTKTRQHLVKSNSQRRLSAASDMTNEEGHVIVTADNRGCIKLWRVVDPGEIDVIQGSKSSPSSPNARRLFNSNNKQTK</sequence>
<evidence type="ECO:0000256" key="4">
    <source>
        <dbReference type="SAM" id="MobiDB-lite"/>
    </source>
</evidence>